<dbReference type="InterPro" id="IPR010730">
    <property type="entry name" value="HET"/>
</dbReference>
<protein>
    <submittedName>
        <fullName evidence="2">HET-domain-containing protein</fullName>
    </submittedName>
</protein>
<gene>
    <name evidence="2" type="ORF">K505DRAFT_239259</name>
</gene>
<sequence length="472" mass="54746">MELTGKLQEQYLWVDALCIIQDSDEIMQQTIRDMDRIYAQSVLTIVAATCLSANDSLPGVAGKRRWTQWYQKISPSLTLSAHFDFKDYMMCSKYNQRAWTFQEYHLATRLLIFASNGQVYFSCKEAVYSEEVTPGKHLEPDAAMLDGAQHMNLHLGQDRWSTYRQVVQEYTKRILTQPRDVLDAFSGISKNICRERFIDGLPVNMFDHALLWQPREYLQRREGFSSWSWAGWIGQVYFSDDWCLSDYREQHDIKRERIQGQFETQTWIVWHSSRGKHAKSPSYLHDGPPQLRDSASNAVAPGMCFPGRPQNVSPTPSLLLDALNRADSKLQQIRYLQFWTMSAYYGIEFDQSAVVRYSSFEPENTGNGLRRFHLRDTSGKNCGWVLLDKDWVDYSTKNMALQEFIMLSEVRFLSTGELKQQEVDPAETTEFNAMMITWNDGRAERAGLGRIKRDALACSCKRPMRWKEILLG</sequence>
<dbReference type="OrthoDB" id="5135333at2759"/>
<reference evidence="2" key="1">
    <citation type="journal article" date="2020" name="Stud. Mycol.">
        <title>101 Dothideomycetes genomes: a test case for predicting lifestyles and emergence of pathogens.</title>
        <authorList>
            <person name="Haridas S."/>
            <person name="Albert R."/>
            <person name="Binder M."/>
            <person name="Bloem J."/>
            <person name="Labutti K."/>
            <person name="Salamov A."/>
            <person name="Andreopoulos B."/>
            <person name="Baker S."/>
            <person name="Barry K."/>
            <person name="Bills G."/>
            <person name="Bluhm B."/>
            <person name="Cannon C."/>
            <person name="Castanera R."/>
            <person name="Culley D."/>
            <person name="Daum C."/>
            <person name="Ezra D."/>
            <person name="Gonzalez J."/>
            <person name="Henrissat B."/>
            <person name="Kuo A."/>
            <person name="Liang C."/>
            <person name="Lipzen A."/>
            <person name="Lutzoni F."/>
            <person name="Magnuson J."/>
            <person name="Mondo S."/>
            <person name="Nolan M."/>
            <person name="Ohm R."/>
            <person name="Pangilinan J."/>
            <person name="Park H.-J."/>
            <person name="Ramirez L."/>
            <person name="Alfaro M."/>
            <person name="Sun H."/>
            <person name="Tritt A."/>
            <person name="Yoshinaga Y."/>
            <person name="Zwiers L.-H."/>
            <person name="Turgeon B."/>
            <person name="Goodwin S."/>
            <person name="Spatafora J."/>
            <person name="Crous P."/>
            <person name="Grigoriev I."/>
        </authorList>
    </citation>
    <scope>NUCLEOTIDE SEQUENCE</scope>
    <source>
        <strain evidence="2">CBS 109.77</strain>
    </source>
</reference>
<organism evidence="2 3">
    <name type="scientific">Melanomma pulvis-pyrius CBS 109.77</name>
    <dbReference type="NCBI Taxonomy" id="1314802"/>
    <lineage>
        <taxon>Eukaryota</taxon>
        <taxon>Fungi</taxon>
        <taxon>Dikarya</taxon>
        <taxon>Ascomycota</taxon>
        <taxon>Pezizomycotina</taxon>
        <taxon>Dothideomycetes</taxon>
        <taxon>Pleosporomycetidae</taxon>
        <taxon>Pleosporales</taxon>
        <taxon>Melanommataceae</taxon>
        <taxon>Melanomma</taxon>
    </lineage>
</organism>
<dbReference type="PANTHER" id="PTHR33112:SF12">
    <property type="entry name" value="HETEROKARYON INCOMPATIBILITY DOMAIN-CONTAINING PROTEIN"/>
    <property type="match status" value="1"/>
</dbReference>
<feature type="domain" description="Heterokaryon incompatibility" evidence="1">
    <location>
        <begin position="3"/>
        <end position="103"/>
    </location>
</feature>
<evidence type="ECO:0000313" key="2">
    <source>
        <dbReference type="EMBL" id="KAF2795752.1"/>
    </source>
</evidence>
<name>A0A6A6XH60_9PLEO</name>
<dbReference type="AlphaFoldDB" id="A0A6A6XH60"/>
<accession>A0A6A6XH60</accession>
<evidence type="ECO:0000259" key="1">
    <source>
        <dbReference type="Pfam" id="PF06985"/>
    </source>
</evidence>
<keyword evidence="3" id="KW-1185">Reference proteome</keyword>
<proteinExistence type="predicted"/>
<dbReference type="EMBL" id="MU001849">
    <property type="protein sequence ID" value="KAF2795752.1"/>
    <property type="molecule type" value="Genomic_DNA"/>
</dbReference>
<dbReference type="Proteomes" id="UP000799757">
    <property type="component" value="Unassembled WGS sequence"/>
</dbReference>
<evidence type="ECO:0000313" key="3">
    <source>
        <dbReference type="Proteomes" id="UP000799757"/>
    </source>
</evidence>
<dbReference type="Pfam" id="PF06985">
    <property type="entry name" value="HET"/>
    <property type="match status" value="1"/>
</dbReference>
<dbReference type="PANTHER" id="PTHR33112">
    <property type="entry name" value="DOMAIN PROTEIN, PUTATIVE-RELATED"/>
    <property type="match status" value="1"/>
</dbReference>